<feature type="compositionally biased region" description="Polar residues" evidence="1">
    <location>
        <begin position="198"/>
        <end position="221"/>
    </location>
</feature>
<evidence type="ECO:0000313" key="2">
    <source>
        <dbReference type="EMBL" id="KAJ1152032.1"/>
    </source>
</evidence>
<proteinExistence type="predicted"/>
<gene>
    <name evidence="2" type="ORF">NDU88_004810</name>
</gene>
<dbReference type="AlphaFoldDB" id="A0AAV7RJS6"/>
<dbReference type="EMBL" id="JANPWB010000009">
    <property type="protein sequence ID" value="KAJ1152032.1"/>
    <property type="molecule type" value="Genomic_DNA"/>
</dbReference>
<sequence length="221" mass="23690">MSQGWLRCQEKTACLRPDNLHQFFLFVLGKLLQQAPLLAAQYVPRGFQSFAFLFDGMGQKPCWPAGPELVNGSYKAPPPNGCAWDLTMSGGALKGTKHSSMEVLLEALMWRMDAMDQTIASLKVQYIGVPVDQEERPQRADVPAREAIPPVLKRAWLQGKHKLDLVGQAAGIPSAAGGAGHPLMEGGLMGLTPVPSDQAASSGQVVAQSNVTAVNEPSSGW</sequence>
<comment type="caution">
    <text evidence="2">The sequence shown here is derived from an EMBL/GenBank/DDBJ whole genome shotgun (WGS) entry which is preliminary data.</text>
</comment>
<evidence type="ECO:0000313" key="3">
    <source>
        <dbReference type="Proteomes" id="UP001066276"/>
    </source>
</evidence>
<evidence type="ECO:0000256" key="1">
    <source>
        <dbReference type="SAM" id="MobiDB-lite"/>
    </source>
</evidence>
<reference evidence="2" key="1">
    <citation type="journal article" date="2022" name="bioRxiv">
        <title>Sequencing and chromosome-scale assembly of the giantPleurodeles waltlgenome.</title>
        <authorList>
            <person name="Brown T."/>
            <person name="Elewa A."/>
            <person name="Iarovenko S."/>
            <person name="Subramanian E."/>
            <person name="Araus A.J."/>
            <person name="Petzold A."/>
            <person name="Susuki M."/>
            <person name="Suzuki K.-i.T."/>
            <person name="Hayashi T."/>
            <person name="Toyoda A."/>
            <person name="Oliveira C."/>
            <person name="Osipova E."/>
            <person name="Leigh N.D."/>
            <person name="Simon A."/>
            <person name="Yun M.H."/>
        </authorList>
    </citation>
    <scope>NUCLEOTIDE SEQUENCE</scope>
    <source>
        <strain evidence="2">20211129_DDA</strain>
        <tissue evidence="2">Liver</tissue>
    </source>
</reference>
<feature type="region of interest" description="Disordered" evidence="1">
    <location>
        <begin position="195"/>
        <end position="221"/>
    </location>
</feature>
<protein>
    <submittedName>
        <fullName evidence="2">Uncharacterized protein</fullName>
    </submittedName>
</protein>
<accession>A0AAV7RJS6</accession>
<dbReference type="Proteomes" id="UP001066276">
    <property type="component" value="Chromosome 5"/>
</dbReference>
<keyword evidence="3" id="KW-1185">Reference proteome</keyword>
<organism evidence="2 3">
    <name type="scientific">Pleurodeles waltl</name>
    <name type="common">Iberian ribbed newt</name>
    <dbReference type="NCBI Taxonomy" id="8319"/>
    <lineage>
        <taxon>Eukaryota</taxon>
        <taxon>Metazoa</taxon>
        <taxon>Chordata</taxon>
        <taxon>Craniata</taxon>
        <taxon>Vertebrata</taxon>
        <taxon>Euteleostomi</taxon>
        <taxon>Amphibia</taxon>
        <taxon>Batrachia</taxon>
        <taxon>Caudata</taxon>
        <taxon>Salamandroidea</taxon>
        <taxon>Salamandridae</taxon>
        <taxon>Pleurodelinae</taxon>
        <taxon>Pleurodeles</taxon>
    </lineage>
</organism>
<name>A0AAV7RJS6_PLEWA</name>